<feature type="transmembrane region" description="Helical" evidence="1">
    <location>
        <begin position="116"/>
        <end position="136"/>
    </location>
</feature>
<sequence>MSRSRGAKRPTPAPASSRVAAAWDLATPSRTLAVGVSIGLVALVAAIDQGVARHPFVALDDDVYLLGNPHVARGLTWEGVRWAFTHAWAANWHPLTWVVHMLDVQWFGLSPASAGAHHLVSVAFHAANAVMLFLALARLTGRQSLSAWVAAWFAVHPLRIESLAWASELKDVLSGCGFMLALLAYERYVRRPSAARMLVVLAAQIAGLLSKPMLVTLPLVL</sequence>
<name>A0A538U584_UNCEI</name>
<proteinExistence type="predicted"/>
<feature type="transmembrane region" description="Helical" evidence="1">
    <location>
        <begin position="198"/>
        <end position="220"/>
    </location>
</feature>
<evidence type="ECO:0000256" key="1">
    <source>
        <dbReference type="SAM" id="Phobius"/>
    </source>
</evidence>
<dbReference type="EMBL" id="VBPA01000158">
    <property type="protein sequence ID" value="TMQ71037.1"/>
    <property type="molecule type" value="Genomic_DNA"/>
</dbReference>
<keyword evidence="1" id="KW-0472">Membrane</keyword>
<gene>
    <name evidence="2" type="ORF">E6K80_06730</name>
</gene>
<organism evidence="2 3">
    <name type="scientific">Eiseniibacteriota bacterium</name>
    <dbReference type="NCBI Taxonomy" id="2212470"/>
    <lineage>
        <taxon>Bacteria</taxon>
        <taxon>Candidatus Eiseniibacteriota</taxon>
    </lineage>
</organism>
<keyword evidence="1" id="KW-1133">Transmembrane helix</keyword>
<dbReference type="Proteomes" id="UP000319836">
    <property type="component" value="Unassembled WGS sequence"/>
</dbReference>
<feature type="transmembrane region" description="Helical" evidence="1">
    <location>
        <begin position="32"/>
        <end position="52"/>
    </location>
</feature>
<evidence type="ECO:0000313" key="3">
    <source>
        <dbReference type="Proteomes" id="UP000319836"/>
    </source>
</evidence>
<feature type="non-terminal residue" evidence="2">
    <location>
        <position position="221"/>
    </location>
</feature>
<keyword evidence="1" id="KW-0812">Transmembrane</keyword>
<dbReference type="AlphaFoldDB" id="A0A538U584"/>
<dbReference type="PANTHER" id="PTHR44395">
    <property type="match status" value="1"/>
</dbReference>
<accession>A0A538U584</accession>
<reference evidence="2 3" key="1">
    <citation type="journal article" date="2019" name="Nat. Microbiol.">
        <title>Mediterranean grassland soil C-N compound turnover is dependent on rainfall and depth, and is mediated by genomically divergent microorganisms.</title>
        <authorList>
            <person name="Diamond S."/>
            <person name="Andeer P.F."/>
            <person name="Li Z."/>
            <person name="Crits-Christoph A."/>
            <person name="Burstein D."/>
            <person name="Anantharaman K."/>
            <person name="Lane K.R."/>
            <person name="Thomas B.C."/>
            <person name="Pan C."/>
            <person name="Northen T.R."/>
            <person name="Banfield J.F."/>
        </authorList>
    </citation>
    <scope>NUCLEOTIDE SEQUENCE [LARGE SCALE GENOMIC DNA]</scope>
    <source>
        <strain evidence="2">WS_10</strain>
    </source>
</reference>
<dbReference type="PANTHER" id="PTHR44395:SF1">
    <property type="entry name" value="PROTEIN O-MANNOSYL-TRANSFERASE TMTC3"/>
    <property type="match status" value="1"/>
</dbReference>
<protein>
    <recommendedName>
        <fullName evidence="4">Glycosyltransferase RgtA/B/C/D-like domain-containing protein</fullName>
    </recommendedName>
</protein>
<comment type="caution">
    <text evidence="2">The sequence shown here is derived from an EMBL/GenBank/DDBJ whole genome shotgun (WGS) entry which is preliminary data.</text>
</comment>
<evidence type="ECO:0000313" key="2">
    <source>
        <dbReference type="EMBL" id="TMQ71037.1"/>
    </source>
</evidence>
<evidence type="ECO:0008006" key="4">
    <source>
        <dbReference type="Google" id="ProtNLM"/>
    </source>
</evidence>